<name>A0ABX4IL43_9ENTR</name>
<keyword evidence="1" id="KW-0472">Membrane</keyword>
<evidence type="ECO:0000313" key="2">
    <source>
        <dbReference type="EMBL" id="PDO84317.1"/>
    </source>
</evidence>
<dbReference type="EMBL" id="NITV01000010">
    <property type="protein sequence ID" value="PDO84317.1"/>
    <property type="molecule type" value="Genomic_DNA"/>
</dbReference>
<organism evidence="2 3">
    <name type="scientific">Kosakonia pseudosacchari</name>
    <dbReference type="NCBI Taxonomy" id="1646340"/>
    <lineage>
        <taxon>Bacteria</taxon>
        <taxon>Pseudomonadati</taxon>
        <taxon>Pseudomonadota</taxon>
        <taxon>Gammaproteobacteria</taxon>
        <taxon>Enterobacterales</taxon>
        <taxon>Enterobacteriaceae</taxon>
        <taxon>Kosakonia</taxon>
    </lineage>
</organism>
<keyword evidence="1" id="KW-1133">Transmembrane helix</keyword>
<gene>
    <name evidence="2" type="ORF">BK796_18370</name>
</gene>
<keyword evidence="1" id="KW-0812">Transmembrane</keyword>
<evidence type="ECO:0000256" key="1">
    <source>
        <dbReference type="SAM" id="Phobius"/>
    </source>
</evidence>
<accession>A0ABX4IL43</accession>
<keyword evidence="3" id="KW-1185">Reference proteome</keyword>
<protein>
    <submittedName>
        <fullName evidence="2">Uncharacterized protein</fullName>
    </submittedName>
</protein>
<sequence>METVVTLFPSYPTFLWITWCKILFIVSDQIWKTRHVVAQRIKILQKLSYKSSNCSYPAEKGTLPGYGAKLAVTF</sequence>
<proteinExistence type="predicted"/>
<evidence type="ECO:0000313" key="3">
    <source>
        <dbReference type="Proteomes" id="UP000219642"/>
    </source>
</evidence>
<comment type="caution">
    <text evidence="2">The sequence shown here is derived from an EMBL/GenBank/DDBJ whole genome shotgun (WGS) entry which is preliminary data.</text>
</comment>
<reference evidence="2 3" key="1">
    <citation type="submission" date="2017-06" db="EMBL/GenBank/DDBJ databases">
        <title>Draft genome sequence of nitrogen-fixing Kosakonia pseudosacchari strain NN143 isolated from sugarcane roots.</title>
        <authorList>
            <person name="Li Y."/>
            <person name="Li S."/>
            <person name="Lin L."/>
            <person name="Wu X."/>
            <person name="Yang L."/>
            <person name="Li Y."/>
            <person name="An Q."/>
        </authorList>
    </citation>
    <scope>NUCLEOTIDE SEQUENCE [LARGE SCALE GENOMIC DNA]</scope>
    <source>
        <strain evidence="2 3">NN143</strain>
    </source>
</reference>
<dbReference type="Proteomes" id="UP000219642">
    <property type="component" value="Unassembled WGS sequence"/>
</dbReference>
<feature type="transmembrane region" description="Helical" evidence="1">
    <location>
        <begin position="13"/>
        <end position="31"/>
    </location>
</feature>